<dbReference type="Proteomes" id="UP000225889">
    <property type="component" value="Unassembled WGS sequence"/>
</dbReference>
<organism evidence="4 5">
    <name type="scientific">Pseudobutyrivibrio ruminis</name>
    <dbReference type="NCBI Taxonomy" id="46206"/>
    <lineage>
        <taxon>Bacteria</taxon>
        <taxon>Bacillati</taxon>
        <taxon>Bacillota</taxon>
        <taxon>Clostridia</taxon>
        <taxon>Lachnospirales</taxon>
        <taxon>Lachnospiraceae</taxon>
        <taxon>Pseudobutyrivibrio</taxon>
    </lineage>
</organism>
<evidence type="ECO:0000256" key="2">
    <source>
        <dbReference type="ARBA" id="ARBA00022729"/>
    </source>
</evidence>
<proteinExistence type="predicted"/>
<keyword evidence="2" id="KW-0732">Signal</keyword>
<dbReference type="InterPro" id="IPR011330">
    <property type="entry name" value="Glyco_hydro/deAcase_b/a-brl"/>
</dbReference>
<sequence length="388" mass="45089">MYIDKIDDSLWDVADNFYEMQSRLERFIYNKPSCGTTWMFHCISNDRSEWYNSEYSITLKTFEELIQIYKEHGYSFKSVEQLFSGDEKSIYVTFDDGFRELASGVLSISKEYSIPICVFITADYIGKENYIDEIDIKRLSKEELFTIGGHTLSHPILRDISYDAAKKEIVGSISYLEKITEKKINVFAYPYGSIATVSGKNISVLRNSEIEMAFSTLQTHNIKDEGARYFQPRVNINESVALEMIAKLKNDEIFIPEKKIFEALKNDYYKKFLLNWISKLQKGYDLHTWISNHGYKKICIWGTRGDLARKVIDSIVSNAYDYEVVALIDNNRKDEYDEERDLAIINSEEISENVDLIVVIPGYDIDIIRDQANRNNKNKMIGINELVN</sequence>
<dbReference type="PROSITE" id="PS51677">
    <property type="entry name" value="NODB"/>
    <property type="match status" value="1"/>
</dbReference>
<evidence type="ECO:0000256" key="1">
    <source>
        <dbReference type="ARBA" id="ARBA00004613"/>
    </source>
</evidence>
<dbReference type="GO" id="GO:0005975">
    <property type="term" value="P:carbohydrate metabolic process"/>
    <property type="evidence" value="ECO:0007669"/>
    <property type="project" value="InterPro"/>
</dbReference>
<dbReference type="PANTHER" id="PTHR34216:SF3">
    <property type="entry name" value="POLY-BETA-1,6-N-ACETYL-D-GLUCOSAMINE N-DEACETYLASE"/>
    <property type="match status" value="1"/>
</dbReference>
<protein>
    <recommendedName>
        <fullName evidence="3">NodB homology domain-containing protein</fullName>
    </recommendedName>
</protein>
<evidence type="ECO:0000313" key="4">
    <source>
        <dbReference type="EMBL" id="PHU36605.1"/>
    </source>
</evidence>
<accession>A0A2G3E0D3</accession>
<dbReference type="CDD" id="cd10918">
    <property type="entry name" value="CE4_NodB_like_5s_6s"/>
    <property type="match status" value="1"/>
</dbReference>
<evidence type="ECO:0000313" key="5">
    <source>
        <dbReference type="Proteomes" id="UP000225889"/>
    </source>
</evidence>
<reference evidence="4 5" key="2">
    <citation type="submission" date="2017-10" db="EMBL/GenBank/DDBJ databases">
        <authorList>
            <person name="Banno H."/>
            <person name="Chua N.-H."/>
        </authorList>
    </citation>
    <scope>NUCLEOTIDE SEQUENCE [LARGE SCALE GENOMIC DNA]</scope>
    <source>
        <strain evidence="4 5">JK626</strain>
    </source>
</reference>
<dbReference type="InterPro" id="IPR051398">
    <property type="entry name" value="Polysacch_Deacetylase"/>
</dbReference>
<dbReference type="AlphaFoldDB" id="A0A2G3E0D3"/>
<dbReference type="InterPro" id="IPR002509">
    <property type="entry name" value="NODB_dom"/>
</dbReference>
<evidence type="ECO:0000259" key="3">
    <source>
        <dbReference type="PROSITE" id="PS51677"/>
    </source>
</evidence>
<dbReference type="SUPFAM" id="SSF88713">
    <property type="entry name" value="Glycoside hydrolase/deacetylase"/>
    <property type="match status" value="1"/>
</dbReference>
<name>A0A2G3E0D3_9FIRM</name>
<dbReference type="EMBL" id="PDYF01000002">
    <property type="protein sequence ID" value="PHU36605.1"/>
    <property type="molecule type" value="Genomic_DNA"/>
</dbReference>
<comment type="subcellular location">
    <subcellularLocation>
        <location evidence="1">Secreted</location>
    </subcellularLocation>
</comment>
<feature type="domain" description="NodB homology" evidence="3">
    <location>
        <begin position="88"/>
        <end position="287"/>
    </location>
</feature>
<dbReference type="RefSeq" id="WP_099391061.1">
    <property type="nucleotide sequence ID" value="NZ_PDYF01000002.1"/>
</dbReference>
<gene>
    <name evidence="4" type="ORF">CSX01_00605</name>
</gene>
<dbReference type="PANTHER" id="PTHR34216">
    <property type="match status" value="1"/>
</dbReference>
<reference evidence="4 5" key="1">
    <citation type="submission" date="2017-10" db="EMBL/GenBank/DDBJ databases">
        <title>Resolving the taxonomy of Roseburia spp., Eubacterium rectale and Agathobacter spp. through phylogenomic analysis.</title>
        <authorList>
            <person name="Sheridan P.O."/>
            <person name="Walker A.W."/>
            <person name="Duncan S.H."/>
            <person name="Scott K.P."/>
            <person name="Toole P.W.O."/>
            <person name="Luis P."/>
            <person name="Flint H.J."/>
        </authorList>
    </citation>
    <scope>NUCLEOTIDE SEQUENCE [LARGE SCALE GENOMIC DNA]</scope>
    <source>
        <strain evidence="4 5">JK626</strain>
    </source>
</reference>
<dbReference type="GO" id="GO:0005576">
    <property type="term" value="C:extracellular region"/>
    <property type="evidence" value="ECO:0007669"/>
    <property type="project" value="UniProtKB-SubCell"/>
</dbReference>
<dbReference type="GO" id="GO:0016810">
    <property type="term" value="F:hydrolase activity, acting on carbon-nitrogen (but not peptide) bonds"/>
    <property type="evidence" value="ECO:0007669"/>
    <property type="project" value="InterPro"/>
</dbReference>
<dbReference type="Pfam" id="PF01522">
    <property type="entry name" value="Polysacc_deac_1"/>
    <property type="match status" value="1"/>
</dbReference>
<dbReference type="Gene3D" id="3.20.20.370">
    <property type="entry name" value="Glycoside hydrolase/deacetylase"/>
    <property type="match status" value="1"/>
</dbReference>
<comment type="caution">
    <text evidence="4">The sequence shown here is derived from an EMBL/GenBank/DDBJ whole genome shotgun (WGS) entry which is preliminary data.</text>
</comment>